<gene>
    <name evidence="1" type="ORF">EAS62_37250</name>
</gene>
<evidence type="ECO:0000313" key="1">
    <source>
        <dbReference type="EMBL" id="RXG86493.1"/>
    </source>
</evidence>
<reference evidence="1 2" key="1">
    <citation type="submission" date="2018-10" db="EMBL/GenBank/DDBJ databases">
        <title>Bradyrhizobium sp. nov., isolated from effective nodules of peanut in China.</title>
        <authorList>
            <person name="Li Y."/>
        </authorList>
    </citation>
    <scope>NUCLEOTIDE SEQUENCE [LARGE SCALE GENOMIC DNA]</scope>
    <source>
        <strain evidence="1 2">CCBAU 51781</strain>
    </source>
</reference>
<dbReference type="Proteomes" id="UP000289946">
    <property type="component" value="Unassembled WGS sequence"/>
</dbReference>
<name>A0ABY0D9C2_9BRAD</name>
<keyword evidence="2" id="KW-1185">Reference proteome</keyword>
<proteinExistence type="predicted"/>
<dbReference type="EMBL" id="RDRA01000035">
    <property type="protein sequence ID" value="RXG86493.1"/>
    <property type="molecule type" value="Genomic_DNA"/>
</dbReference>
<protein>
    <submittedName>
        <fullName evidence="1">Uncharacterized protein</fullName>
    </submittedName>
</protein>
<sequence length="109" mass="12472">MSYGHRYTLVLVSLTKRCLQAEMPAEMRLQFLQHLDKMTDQWITPGVIAIIEPMDEKGLELSKEAEKLGYDGRPSALDVYAEKFDVFAALNPSLQRAYDAAFAKYEKRV</sequence>
<comment type="caution">
    <text evidence="1">The sequence shown here is derived from an EMBL/GenBank/DDBJ whole genome shotgun (WGS) entry which is preliminary data.</text>
</comment>
<organism evidence="1 2">
    <name type="scientific">Bradyrhizobium zhanjiangense</name>
    <dbReference type="NCBI Taxonomy" id="1325107"/>
    <lineage>
        <taxon>Bacteria</taxon>
        <taxon>Pseudomonadati</taxon>
        <taxon>Pseudomonadota</taxon>
        <taxon>Alphaproteobacteria</taxon>
        <taxon>Hyphomicrobiales</taxon>
        <taxon>Nitrobacteraceae</taxon>
        <taxon>Bradyrhizobium</taxon>
    </lineage>
</organism>
<accession>A0ABY0D9C2</accession>
<dbReference type="RefSeq" id="WP_128942735.1">
    <property type="nucleotide sequence ID" value="NZ_RDRA01000035.1"/>
</dbReference>
<evidence type="ECO:0000313" key="2">
    <source>
        <dbReference type="Proteomes" id="UP000289946"/>
    </source>
</evidence>